<evidence type="ECO:0000313" key="1">
    <source>
        <dbReference type="EMBL" id="EKJ99129.1"/>
    </source>
</evidence>
<sequence>MQIAKCFYFGNSRDNADLQLPICNVHFAICNRPIAFRLFPR</sequence>
<gene>
    <name evidence="1" type="ORF">RBSH_05596</name>
</gene>
<evidence type="ECO:0000313" key="2">
    <source>
        <dbReference type="Proteomes" id="UP000007993"/>
    </source>
</evidence>
<comment type="caution">
    <text evidence="1">The sequence shown here is derived from an EMBL/GenBank/DDBJ whole genome shotgun (WGS) entry which is preliminary data.</text>
</comment>
<accession>K5C846</accession>
<proteinExistence type="predicted"/>
<dbReference type="AlphaFoldDB" id="K5C846"/>
<protein>
    <submittedName>
        <fullName evidence="1">Uncharacterized protein</fullName>
    </submittedName>
</protein>
<dbReference type="Proteomes" id="UP000007993">
    <property type="component" value="Unassembled WGS sequence"/>
</dbReference>
<name>K5C846_RHOBT</name>
<reference evidence="1 2" key="1">
    <citation type="journal article" date="2013" name="Mar. Genomics">
        <title>Expression of sulfatases in Rhodopirellula baltica and the diversity of sulfatases in the genus Rhodopirellula.</title>
        <authorList>
            <person name="Wegner C.E."/>
            <person name="Richter-Heitmann T."/>
            <person name="Klindworth A."/>
            <person name="Klockow C."/>
            <person name="Richter M."/>
            <person name="Achstetter T."/>
            <person name="Glockner F.O."/>
            <person name="Harder J."/>
        </authorList>
    </citation>
    <scope>NUCLEOTIDE SEQUENCE [LARGE SCALE GENOMIC DNA]</scope>
    <source>
        <strain evidence="1 2">SH28</strain>
    </source>
</reference>
<dbReference type="PATRIC" id="fig|993517.3.peg.6059"/>
<organism evidence="1 2">
    <name type="scientific">Rhodopirellula baltica SH28</name>
    <dbReference type="NCBI Taxonomy" id="993517"/>
    <lineage>
        <taxon>Bacteria</taxon>
        <taxon>Pseudomonadati</taxon>
        <taxon>Planctomycetota</taxon>
        <taxon>Planctomycetia</taxon>
        <taxon>Pirellulales</taxon>
        <taxon>Pirellulaceae</taxon>
        <taxon>Rhodopirellula</taxon>
    </lineage>
</organism>
<dbReference type="EMBL" id="AMCW01000158">
    <property type="protein sequence ID" value="EKJ99129.1"/>
    <property type="molecule type" value="Genomic_DNA"/>
</dbReference>